<keyword evidence="1" id="KW-0732">Signal</keyword>
<dbReference type="Proteomes" id="UP001149163">
    <property type="component" value="Unassembled WGS sequence"/>
</dbReference>
<evidence type="ECO:0000256" key="1">
    <source>
        <dbReference type="SAM" id="SignalP"/>
    </source>
</evidence>
<evidence type="ECO:0000313" key="2">
    <source>
        <dbReference type="EMBL" id="KAJ5168937.1"/>
    </source>
</evidence>
<reference evidence="2" key="1">
    <citation type="submission" date="2022-11" db="EMBL/GenBank/DDBJ databases">
        <authorList>
            <person name="Petersen C."/>
        </authorList>
    </citation>
    <scope>NUCLEOTIDE SEQUENCE</scope>
    <source>
        <strain evidence="2">IBT 26290</strain>
    </source>
</reference>
<evidence type="ECO:0000313" key="3">
    <source>
        <dbReference type="Proteomes" id="UP001149163"/>
    </source>
</evidence>
<reference evidence="2" key="2">
    <citation type="journal article" date="2023" name="IMA Fungus">
        <title>Comparative genomic study of the Penicillium genus elucidates a diverse pangenome and 15 lateral gene transfer events.</title>
        <authorList>
            <person name="Petersen C."/>
            <person name="Sorensen T."/>
            <person name="Nielsen M.R."/>
            <person name="Sondergaard T.E."/>
            <person name="Sorensen J.L."/>
            <person name="Fitzpatrick D.A."/>
            <person name="Frisvad J.C."/>
            <person name="Nielsen K.L."/>
        </authorList>
    </citation>
    <scope>NUCLEOTIDE SEQUENCE</scope>
    <source>
        <strain evidence="2">IBT 26290</strain>
    </source>
</reference>
<dbReference type="Pfam" id="PF19271">
    <property type="entry name" value="Nis1"/>
    <property type="match status" value="1"/>
</dbReference>
<name>A0A9W9IAK0_9EURO</name>
<feature type="chain" id="PRO_5040908980" evidence="1">
    <location>
        <begin position="17"/>
        <end position="138"/>
    </location>
</feature>
<proteinExistence type="predicted"/>
<protein>
    <submittedName>
        <fullName evidence="2">Uncharacterized protein</fullName>
    </submittedName>
</protein>
<dbReference type="OrthoDB" id="2841294at2759"/>
<dbReference type="GeneID" id="81425832"/>
<comment type="caution">
    <text evidence="2">The sequence shown here is derived from an EMBL/GenBank/DDBJ whole genome shotgun (WGS) entry which is preliminary data.</text>
</comment>
<gene>
    <name evidence="2" type="ORF">N7482_004531</name>
</gene>
<accession>A0A9W9IAK0</accession>
<dbReference type="InterPro" id="IPR045469">
    <property type="entry name" value="Nis1"/>
</dbReference>
<dbReference type="AlphaFoldDB" id="A0A9W9IAK0"/>
<dbReference type="EMBL" id="JAPQKN010000002">
    <property type="protein sequence ID" value="KAJ5168937.1"/>
    <property type="molecule type" value="Genomic_DNA"/>
</dbReference>
<organism evidence="2 3">
    <name type="scientific">Penicillium canariense</name>
    <dbReference type="NCBI Taxonomy" id="189055"/>
    <lineage>
        <taxon>Eukaryota</taxon>
        <taxon>Fungi</taxon>
        <taxon>Dikarya</taxon>
        <taxon>Ascomycota</taxon>
        <taxon>Pezizomycotina</taxon>
        <taxon>Eurotiomycetes</taxon>
        <taxon>Eurotiomycetidae</taxon>
        <taxon>Eurotiales</taxon>
        <taxon>Aspergillaceae</taxon>
        <taxon>Penicillium</taxon>
    </lineage>
</organism>
<sequence>MLSIISLAMFAGVALAQSAQIGLPTAGQKLASGSKVTVQVQRPNSLTGSTEMAVAIGISSCASQACNPADEVMGSILYNGPFKPVYHETSRPPYQNFTVSLPSGFAPGNAQINVAHATLIGAGPFPFLEALNQTVVVL</sequence>
<feature type="signal peptide" evidence="1">
    <location>
        <begin position="1"/>
        <end position="16"/>
    </location>
</feature>
<dbReference type="RefSeq" id="XP_056545398.1">
    <property type="nucleotide sequence ID" value="XM_056686656.1"/>
</dbReference>
<keyword evidence="3" id="KW-1185">Reference proteome</keyword>